<dbReference type="GO" id="GO:0006412">
    <property type="term" value="P:translation"/>
    <property type="evidence" value="ECO:0007669"/>
    <property type="project" value="UniProtKB-UniRule"/>
</dbReference>
<proteinExistence type="inferred from homology"/>
<comment type="subunit">
    <text evidence="4">Homodimer. Part of the ribosomal stalk of the 50S ribosomal subunit. Forms a multimeric L10(L12)X complex, where L10 forms an elongated spine to which 2 to 4 L12 dimers bind in a sequential fashion. Binds GTP-bound translation factors.</text>
</comment>
<dbReference type="PANTHER" id="PTHR45987">
    <property type="entry name" value="39S RIBOSOMAL PROTEIN L12"/>
    <property type="match status" value="1"/>
</dbReference>
<reference evidence="7 8" key="1">
    <citation type="submission" date="2018-10" db="EMBL/GenBank/DDBJ databases">
        <title>Isolation from cow dung.</title>
        <authorList>
            <person name="Ling L."/>
        </authorList>
    </citation>
    <scope>NUCLEOTIDE SEQUENCE [LARGE SCALE GENOMIC DNA]</scope>
    <source>
        <strain evidence="7 8">NEAU-LL90</strain>
    </source>
</reference>
<dbReference type="SUPFAM" id="SSF54736">
    <property type="entry name" value="ClpS-like"/>
    <property type="match status" value="1"/>
</dbReference>
<keyword evidence="2 4" id="KW-0689">Ribosomal protein</keyword>
<evidence type="ECO:0000259" key="5">
    <source>
        <dbReference type="Pfam" id="PF00542"/>
    </source>
</evidence>
<keyword evidence="3 4" id="KW-0687">Ribonucleoprotein</keyword>
<dbReference type="FunFam" id="3.30.1390.10:FF:000001">
    <property type="entry name" value="50S ribosomal protein L7/L12"/>
    <property type="match status" value="1"/>
</dbReference>
<dbReference type="NCBIfam" id="TIGR00855">
    <property type="entry name" value="L12"/>
    <property type="match status" value="1"/>
</dbReference>
<dbReference type="Pfam" id="PF16320">
    <property type="entry name" value="Ribosomal_L12_N"/>
    <property type="match status" value="1"/>
</dbReference>
<comment type="similarity">
    <text evidence="1 4">Belongs to the bacterial ribosomal protein bL12 family.</text>
</comment>
<dbReference type="GO" id="GO:0022625">
    <property type="term" value="C:cytosolic large ribosomal subunit"/>
    <property type="evidence" value="ECO:0007669"/>
    <property type="project" value="TreeGrafter"/>
</dbReference>
<comment type="function">
    <text evidence="4">Forms part of the ribosomal stalk which helps the ribosome interact with GTP-bound translation factors. Is thus essential for accurate translation.</text>
</comment>
<dbReference type="CDD" id="cd00387">
    <property type="entry name" value="Ribosomal_L7_L12"/>
    <property type="match status" value="1"/>
</dbReference>
<evidence type="ECO:0000313" key="7">
    <source>
        <dbReference type="EMBL" id="RMI30921.1"/>
    </source>
</evidence>
<dbReference type="InterPro" id="IPR008932">
    <property type="entry name" value="Ribosomal_bL12_oligo"/>
</dbReference>
<dbReference type="Gene3D" id="3.30.1390.10">
    <property type="match status" value="1"/>
</dbReference>
<evidence type="ECO:0000256" key="4">
    <source>
        <dbReference type="HAMAP-Rule" id="MF_00368"/>
    </source>
</evidence>
<dbReference type="InterPro" id="IPR014719">
    <property type="entry name" value="Ribosomal_bL12_C/ClpS-like"/>
</dbReference>
<dbReference type="GO" id="GO:0003729">
    <property type="term" value="F:mRNA binding"/>
    <property type="evidence" value="ECO:0007669"/>
    <property type="project" value="TreeGrafter"/>
</dbReference>
<dbReference type="OrthoDB" id="9811748at2"/>
<dbReference type="InterPro" id="IPR036235">
    <property type="entry name" value="Ribosomal_bL12_oligo_N_sf"/>
</dbReference>
<dbReference type="FunFam" id="1.20.5.710:FF:000005">
    <property type="entry name" value="50S ribosomal protein L7/L12"/>
    <property type="match status" value="1"/>
</dbReference>
<dbReference type="RefSeq" id="WP_122189584.1">
    <property type="nucleotide sequence ID" value="NZ_RFFH01000008.1"/>
</dbReference>
<feature type="domain" description="Large ribosomal subunit protein bL12 oligomerization" evidence="6">
    <location>
        <begin position="6"/>
        <end position="52"/>
    </location>
</feature>
<protein>
    <recommendedName>
        <fullName evidence="4">Large ribosomal subunit protein bL12</fullName>
    </recommendedName>
</protein>
<dbReference type="HAMAP" id="MF_00368">
    <property type="entry name" value="Ribosomal_bL12"/>
    <property type="match status" value="1"/>
</dbReference>
<evidence type="ECO:0000256" key="1">
    <source>
        <dbReference type="ARBA" id="ARBA00007197"/>
    </source>
</evidence>
<sequence>MAKLSTEELLDIFSEMTLLELSGFVKAFEEKFEVTAAAPVAVAAVGGAAAPAEAAEEQDEFDVILEGAGDKKIQVIKVVREIVSGLGLKEAKDLVEGAPKPILEKVAKEAAEAAKAKLEEAGAKVSVK</sequence>
<accession>A0A3M2L028</accession>
<dbReference type="PANTHER" id="PTHR45987:SF4">
    <property type="entry name" value="LARGE RIBOSOMAL SUBUNIT PROTEIN BL12M"/>
    <property type="match status" value="1"/>
</dbReference>
<evidence type="ECO:0000259" key="6">
    <source>
        <dbReference type="Pfam" id="PF16320"/>
    </source>
</evidence>
<evidence type="ECO:0000256" key="2">
    <source>
        <dbReference type="ARBA" id="ARBA00022980"/>
    </source>
</evidence>
<dbReference type="InterPro" id="IPR000206">
    <property type="entry name" value="Ribosomal_bL12"/>
</dbReference>
<dbReference type="EMBL" id="RFFH01000008">
    <property type="protein sequence ID" value="RMI30921.1"/>
    <property type="molecule type" value="Genomic_DNA"/>
</dbReference>
<dbReference type="SUPFAM" id="SSF48300">
    <property type="entry name" value="Ribosomal protein L7/12, oligomerisation (N-terminal) domain"/>
    <property type="match status" value="1"/>
</dbReference>
<gene>
    <name evidence="4" type="primary">rplL</name>
    <name evidence="7" type="ORF">EBN03_20010</name>
</gene>
<evidence type="ECO:0000313" key="8">
    <source>
        <dbReference type="Proteomes" id="UP000279275"/>
    </source>
</evidence>
<comment type="caution">
    <text evidence="7">The sequence shown here is derived from an EMBL/GenBank/DDBJ whole genome shotgun (WGS) entry which is preliminary data.</text>
</comment>
<feature type="domain" description="Large ribosomal subunit protein bL12 C-terminal" evidence="5">
    <location>
        <begin position="61"/>
        <end position="128"/>
    </location>
</feature>
<dbReference type="GO" id="GO:0003735">
    <property type="term" value="F:structural constituent of ribosome"/>
    <property type="evidence" value="ECO:0007669"/>
    <property type="project" value="InterPro"/>
</dbReference>
<dbReference type="Pfam" id="PF00542">
    <property type="entry name" value="Ribosomal_L12"/>
    <property type="match status" value="1"/>
</dbReference>
<dbReference type="Gene3D" id="1.20.5.710">
    <property type="entry name" value="Single helix bin"/>
    <property type="match status" value="1"/>
</dbReference>
<dbReference type="Proteomes" id="UP000279275">
    <property type="component" value="Unassembled WGS sequence"/>
</dbReference>
<keyword evidence="8" id="KW-1185">Reference proteome</keyword>
<name>A0A3M2L028_9NOCA</name>
<organism evidence="7 8">
    <name type="scientific">Nocardia stercoris</name>
    <dbReference type="NCBI Taxonomy" id="2483361"/>
    <lineage>
        <taxon>Bacteria</taxon>
        <taxon>Bacillati</taxon>
        <taxon>Actinomycetota</taxon>
        <taxon>Actinomycetes</taxon>
        <taxon>Mycobacteriales</taxon>
        <taxon>Nocardiaceae</taxon>
        <taxon>Nocardia</taxon>
    </lineage>
</organism>
<dbReference type="InterPro" id="IPR013823">
    <property type="entry name" value="Ribosomal_bL12_C"/>
</dbReference>
<dbReference type="AlphaFoldDB" id="A0A3M2L028"/>
<evidence type="ECO:0000256" key="3">
    <source>
        <dbReference type="ARBA" id="ARBA00023274"/>
    </source>
</evidence>